<dbReference type="AlphaFoldDB" id="A0A2G9TYI8"/>
<proteinExistence type="predicted"/>
<dbReference type="EMBL" id="KZ352276">
    <property type="protein sequence ID" value="PIO62300.1"/>
    <property type="molecule type" value="Genomic_DNA"/>
</dbReference>
<evidence type="ECO:0000313" key="1">
    <source>
        <dbReference type="EMBL" id="PIO62300.1"/>
    </source>
</evidence>
<gene>
    <name evidence="1" type="ORF">TELCIR_16149</name>
</gene>
<accession>A0A2G9TYI8</accession>
<dbReference type="Proteomes" id="UP000230423">
    <property type="component" value="Unassembled WGS sequence"/>
</dbReference>
<keyword evidence="2" id="KW-1185">Reference proteome</keyword>
<name>A0A2G9TYI8_TELCI</name>
<sequence length="35" mass="4300">MFLRSRIPLLNTSSFKDQKDRKYLSPRQIARAIYW</sequence>
<organism evidence="1 2">
    <name type="scientific">Teladorsagia circumcincta</name>
    <name type="common">Brown stomach worm</name>
    <name type="synonym">Ostertagia circumcincta</name>
    <dbReference type="NCBI Taxonomy" id="45464"/>
    <lineage>
        <taxon>Eukaryota</taxon>
        <taxon>Metazoa</taxon>
        <taxon>Ecdysozoa</taxon>
        <taxon>Nematoda</taxon>
        <taxon>Chromadorea</taxon>
        <taxon>Rhabditida</taxon>
        <taxon>Rhabditina</taxon>
        <taxon>Rhabditomorpha</taxon>
        <taxon>Strongyloidea</taxon>
        <taxon>Trichostrongylidae</taxon>
        <taxon>Teladorsagia</taxon>
    </lineage>
</organism>
<reference evidence="1 2" key="1">
    <citation type="submission" date="2015-09" db="EMBL/GenBank/DDBJ databases">
        <title>Draft genome of the parasitic nematode Teladorsagia circumcincta isolate WARC Sus (inbred).</title>
        <authorList>
            <person name="Mitreva M."/>
        </authorList>
    </citation>
    <scope>NUCLEOTIDE SEQUENCE [LARGE SCALE GENOMIC DNA]</scope>
    <source>
        <strain evidence="1 2">S</strain>
    </source>
</reference>
<evidence type="ECO:0000313" key="2">
    <source>
        <dbReference type="Proteomes" id="UP000230423"/>
    </source>
</evidence>
<protein>
    <submittedName>
        <fullName evidence="1">Uncharacterized protein</fullName>
    </submittedName>
</protein>